<dbReference type="SUPFAM" id="SSF52218">
    <property type="entry name" value="Flavoproteins"/>
    <property type="match status" value="1"/>
</dbReference>
<keyword evidence="3" id="KW-0472">Membrane</keyword>
<evidence type="ECO:0000256" key="1">
    <source>
        <dbReference type="ARBA" id="ARBA00022630"/>
    </source>
</evidence>
<comment type="caution">
    <text evidence="5">The sequence shown here is derived from an EMBL/GenBank/DDBJ whole genome shotgun (WGS) entry which is preliminary data.</text>
</comment>
<reference evidence="5 6" key="1">
    <citation type="submission" date="2018-07" db="EMBL/GenBank/DDBJ databases">
        <title>Genome sequences of six Lactobacillus spp. isolated from bumble bee guts.</title>
        <authorList>
            <person name="Motta E.V.S."/>
            <person name="Moran N.A."/>
        </authorList>
    </citation>
    <scope>NUCLEOTIDE SEQUENCE [LARGE SCALE GENOMIC DNA]</scope>
    <source>
        <strain evidence="5 6">BI-1.1</strain>
    </source>
</reference>
<dbReference type="AlphaFoldDB" id="A0A3R6XWG9"/>
<keyword evidence="2" id="KW-0288">FMN</keyword>
<feature type="transmembrane region" description="Helical" evidence="3">
    <location>
        <begin position="193"/>
        <end position="212"/>
    </location>
</feature>
<organism evidence="5 6">
    <name type="scientific">Bombilactobacillus bombi</name>
    <dbReference type="NCBI Taxonomy" id="1303590"/>
    <lineage>
        <taxon>Bacteria</taxon>
        <taxon>Bacillati</taxon>
        <taxon>Bacillota</taxon>
        <taxon>Bacilli</taxon>
        <taxon>Lactobacillales</taxon>
        <taxon>Lactobacillaceae</taxon>
        <taxon>Bombilactobacillus</taxon>
    </lineage>
</organism>
<protein>
    <submittedName>
        <fullName evidence="5">NADPH-dependent FMN reductase</fullName>
    </submittedName>
</protein>
<keyword evidence="6" id="KW-1185">Reference proteome</keyword>
<dbReference type="Pfam" id="PF03358">
    <property type="entry name" value="FMN_red"/>
    <property type="match status" value="1"/>
</dbReference>
<dbReference type="OrthoDB" id="9805976at2"/>
<accession>A0A3R6XWG9</accession>
<dbReference type="InterPro" id="IPR051796">
    <property type="entry name" value="ISF_SsuE-like"/>
</dbReference>
<keyword evidence="3" id="KW-1133">Transmembrane helix</keyword>
<dbReference type="Proteomes" id="UP000284109">
    <property type="component" value="Unassembled WGS sequence"/>
</dbReference>
<proteinExistence type="predicted"/>
<gene>
    <name evidence="5" type="ORF">DS831_04950</name>
</gene>
<dbReference type="InterPro" id="IPR005025">
    <property type="entry name" value="FMN_Rdtase-like_dom"/>
</dbReference>
<evidence type="ECO:0000259" key="4">
    <source>
        <dbReference type="Pfam" id="PF03358"/>
    </source>
</evidence>
<sequence length="253" mass="28761">MKVLGILGAQDRQGITAQLLDQVLTNVVDDVETETIFLEDYQIHANGVQTNNDLNLIVAKMAASDVWVLAAPTYWRGLAGIMKKLLDCLRPKLVYFKSNGDTIPGPFKNKHYLTITDCYASTLENYLTGVTDETFKTVDRVMSAAGVIKVGEIVCPNTLHLQNLPTPKKRLCAHYGQKISHRTRKDDSTVKRYLQLFVMVAMMAFLTMIIQLGLKSVLPLDNFWWNYLSFTLIFFILLACILHFATYVKHRRR</sequence>
<evidence type="ECO:0000313" key="5">
    <source>
        <dbReference type="EMBL" id="RHW51373.1"/>
    </source>
</evidence>
<dbReference type="Gene3D" id="3.40.50.360">
    <property type="match status" value="1"/>
</dbReference>
<dbReference type="GO" id="GO:0016491">
    <property type="term" value="F:oxidoreductase activity"/>
    <property type="evidence" value="ECO:0007669"/>
    <property type="project" value="InterPro"/>
</dbReference>
<dbReference type="PANTHER" id="PTHR43278">
    <property type="entry name" value="NAD(P)H-DEPENDENT FMN-CONTAINING OXIDOREDUCTASE YWQN-RELATED"/>
    <property type="match status" value="1"/>
</dbReference>
<dbReference type="InterPro" id="IPR029039">
    <property type="entry name" value="Flavoprotein-like_sf"/>
</dbReference>
<evidence type="ECO:0000256" key="2">
    <source>
        <dbReference type="ARBA" id="ARBA00022643"/>
    </source>
</evidence>
<keyword evidence="1" id="KW-0285">Flavoprotein</keyword>
<evidence type="ECO:0000256" key="3">
    <source>
        <dbReference type="SAM" id="Phobius"/>
    </source>
</evidence>
<dbReference type="EMBL" id="QOCR01000002">
    <property type="protein sequence ID" value="RHW51373.1"/>
    <property type="molecule type" value="Genomic_DNA"/>
</dbReference>
<keyword evidence="3" id="KW-0812">Transmembrane</keyword>
<feature type="domain" description="NADPH-dependent FMN reductase-like" evidence="4">
    <location>
        <begin position="1"/>
        <end position="91"/>
    </location>
</feature>
<evidence type="ECO:0000313" key="6">
    <source>
        <dbReference type="Proteomes" id="UP000284109"/>
    </source>
</evidence>
<feature type="transmembrane region" description="Helical" evidence="3">
    <location>
        <begin position="224"/>
        <end position="248"/>
    </location>
</feature>
<dbReference type="RefSeq" id="WP_118900971.1">
    <property type="nucleotide sequence ID" value="NZ_QOCR01000002.1"/>
</dbReference>
<name>A0A3R6XWG9_9LACO</name>
<dbReference type="PANTHER" id="PTHR43278:SF4">
    <property type="entry name" value="NAD(P)H-DEPENDENT FMN-CONTAINING OXIDOREDUCTASE YWQN-RELATED"/>
    <property type="match status" value="1"/>
</dbReference>